<evidence type="ECO:0000256" key="1">
    <source>
        <dbReference type="ARBA" id="ARBA00022723"/>
    </source>
</evidence>
<dbReference type="AlphaFoldDB" id="A0A0C4DJZ2"/>
<dbReference type="STRING" id="644358.A0A0C4DJZ2"/>
<dbReference type="Gene3D" id="6.10.140.1790">
    <property type="match status" value="1"/>
</dbReference>
<dbReference type="Gene3D" id="3.30.1370.10">
    <property type="entry name" value="K Homology domain, type 1"/>
    <property type="match status" value="1"/>
</dbReference>
<dbReference type="VEuPathDB" id="FungiDB:MAPG_00052"/>
<dbReference type="Pfam" id="PF16275">
    <property type="entry name" value="SF1-HH"/>
    <property type="match status" value="1"/>
</dbReference>
<evidence type="ECO:0000256" key="3">
    <source>
        <dbReference type="SAM" id="MobiDB-lite"/>
    </source>
</evidence>
<keyword evidence="2" id="KW-0862">Zinc</keyword>
<dbReference type="PANTHER" id="PTHR11208">
    <property type="entry name" value="RNA-BINDING PROTEIN RELATED"/>
    <property type="match status" value="1"/>
</dbReference>
<keyword evidence="2" id="KW-0539">Nucleus</keyword>
<comment type="subcellular location">
    <subcellularLocation>
        <location evidence="2">Nucleus</location>
    </subcellularLocation>
</comment>
<dbReference type="EMBL" id="ADBL01000012">
    <property type="status" value="NOT_ANNOTATED_CDS"/>
    <property type="molecule type" value="Genomic_DNA"/>
</dbReference>
<reference evidence="7" key="2">
    <citation type="submission" date="2010-05" db="EMBL/GenBank/DDBJ databases">
        <title>The genome sequence of Magnaporthe poae strain ATCC 64411.</title>
        <authorList>
            <person name="Ma L.-J."/>
            <person name="Dead R."/>
            <person name="Young S."/>
            <person name="Zeng Q."/>
            <person name="Koehrsen M."/>
            <person name="Alvarado L."/>
            <person name="Berlin A."/>
            <person name="Chapman S.B."/>
            <person name="Chen Z."/>
            <person name="Freedman E."/>
            <person name="Gellesch M."/>
            <person name="Goldberg J."/>
            <person name="Griggs A."/>
            <person name="Gujja S."/>
            <person name="Heilman E.R."/>
            <person name="Heiman D."/>
            <person name="Hepburn T."/>
            <person name="Howarth C."/>
            <person name="Jen D."/>
            <person name="Larson L."/>
            <person name="Mehta T."/>
            <person name="Neiman D."/>
            <person name="Pearson M."/>
            <person name="Roberts A."/>
            <person name="Saif S."/>
            <person name="Shea T."/>
            <person name="Shenoy N."/>
            <person name="Sisk P."/>
            <person name="Stolte C."/>
            <person name="Sykes S."/>
            <person name="Walk T."/>
            <person name="White J."/>
            <person name="Yandava C."/>
            <person name="Haas B."/>
            <person name="Nusbaum C."/>
            <person name="Birren B."/>
        </authorList>
    </citation>
    <scope>NUCLEOTIDE SEQUENCE [LARGE SCALE GENOMIC DNA]</scope>
    <source>
        <strain evidence="7">ATCC 64411 / 73-15</strain>
    </source>
</reference>
<comment type="similarity">
    <text evidence="2">Belongs to the BBP/SF1 family.</text>
</comment>
<dbReference type="GO" id="GO:0000398">
    <property type="term" value="P:mRNA splicing, via spliceosome"/>
    <property type="evidence" value="ECO:0007669"/>
    <property type="project" value="UniProtKB-UniRule"/>
</dbReference>
<dbReference type="InterPro" id="IPR047086">
    <property type="entry name" value="SF1-HH_sf"/>
</dbReference>
<comment type="function">
    <text evidence="2">Necessary for the splicing of pre-mRNA. Has a role in the recognition of the branch site (5'-UACUAAC-3'), the pyrimidine tract and the 3'-splice site at the 3'-end of introns.</text>
</comment>
<dbReference type="InterPro" id="IPR036612">
    <property type="entry name" value="KH_dom_type_1_sf"/>
</dbReference>
<dbReference type="GO" id="GO:0005681">
    <property type="term" value="C:spliceosomal complex"/>
    <property type="evidence" value="ECO:0007669"/>
    <property type="project" value="UniProtKB-KW"/>
</dbReference>
<dbReference type="OrthoDB" id="6777263at2759"/>
<keyword evidence="1 2" id="KW-0479">Metal-binding</keyword>
<name>A0A0C4DJZ2_MAGP6</name>
<dbReference type="GO" id="GO:0048024">
    <property type="term" value="P:regulation of mRNA splicing, via spliceosome"/>
    <property type="evidence" value="ECO:0007669"/>
    <property type="project" value="TreeGrafter"/>
</dbReference>
<protein>
    <recommendedName>
        <fullName evidence="2">Branchpoint-bridging protein</fullName>
    </recommendedName>
</protein>
<dbReference type="InterPro" id="IPR032570">
    <property type="entry name" value="SF1-HH"/>
</dbReference>
<keyword evidence="7" id="KW-1185">Reference proteome</keyword>
<dbReference type="PANTHER" id="PTHR11208:SF45">
    <property type="entry name" value="SPLICING FACTOR 1"/>
    <property type="match status" value="1"/>
</dbReference>
<reference evidence="5" key="3">
    <citation type="submission" date="2011-03" db="EMBL/GenBank/DDBJ databases">
        <title>Annotation of Magnaporthe poae ATCC 64411.</title>
        <authorList>
            <person name="Ma L.-J."/>
            <person name="Dead R."/>
            <person name="Young S.K."/>
            <person name="Zeng Q."/>
            <person name="Gargeya S."/>
            <person name="Fitzgerald M."/>
            <person name="Haas B."/>
            <person name="Abouelleil A."/>
            <person name="Alvarado L."/>
            <person name="Arachchi H.M."/>
            <person name="Berlin A."/>
            <person name="Brown A."/>
            <person name="Chapman S.B."/>
            <person name="Chen Z."/>
            <person name="Dunbar C."/>
            <person name="Freedman E."/>
            <person name="Gearin G."/>
            <person name="Gellesch M."/>
            <person name="Goldberg J."/>
            <person name="Griggs A."/>
            <person name="Gujja S."/>
            <person name="Heiman D."/>
            <person name="Howarth C."/>
            <person name="Larson L."/>
            <person name="Lui A."/>
            <person name="MacDonald P.J.P."/>
            <person name="Mehta T."/>
            <person name="Montmayeur A."/>
            <person name="Murphy C."/>
            <person name="Neiman D."/>
            <person name="Pearson M."/>
            <person name="Priest M."/>
            <person name="Roberts A."/>
            <person name="Saif S."/>
            <person name="Shea T."/>
            <person name="Shenoy N."/>
            <person name="Sisk P."/>
            <person name="Stolte C."/>
            <person name="Sykes S."/>
            <person name="Yandava C."/>
            <person name="Wortman J."/>
            <person name="Nusbaum C."/>
            <person name="Birren B."/>
        </authorList>
    </citation>
    <scope>NUCLEOTIDE SEQUENCE</scope>
    <source>
        <strain evidence="5">ATCC 64411</strain>
    </source>
</reference>
<reference evidence="5" key="1">
    <citation type="submission" date="2010-05" db="EMBL/GenBank/DDBJ databases">
        <title>The Genome Sequence of Magnaporthe poae strain ATCC 64411.</title>
        <authorList>
            <consortium name="The Broad Institute Genome Sequencing Platform"/>
            <consortium name="Broad Institute Genome Sequencing Center for Infectious Disease"/>
            <person name="Ma L.-J."/>
            <person name="Dead R."/>
            <person name="Young S."/>
            <person name="Zeng Q."/>
            <person name="Koehrsen M."/>
            <person name="Alvarado L."/>
            <person name="Berlin A."/>
            <person name="Chapman S.B."/>
            <person name="Chen Z."/>
            <person name="Freedman E."/>
            <person name="Gellesch M."/>
            <person name="Goldberg J."/>
            <person name="Griggs A."/>
            <person name="Gujja S."/>
            <person name="Heilman E.R."/>
            <person name="Heiman D."/>
            <person name="Hepburn T."/>
            <person name="Howarth C."/>
            <person name="Jen D."/>
            <person name="Larson L."/>
            <person name="Mehta T."/>
            <person name="Neiman D."/>
            <person name="Pearson M."/>
            <person name="Roberts A."/>
            <person name="Saif S."/>
            <person name="Shea T."/>
            <person name="Shenoy N."/>
            <person name="Sisk P."/>
            <person name="Stolte C."/>
            <person name="Sykes S."/>
            <person name="Walk T."/>
            <person name="White J."/>
            <person name="Yandava C."/>
            <person name="Haas B."/>
            <person name="Nusbaum C."/>
            <person name="Birren B."/>
        </authorList>
    </citation>
    <scope>NUCLEOTIDE SEQUENCE</scope>
    <source>
        <strain evidence="5">ATCC 64411</strain>
    </source>
</reference>
<keyword evidence="2" id="KW-0747">Spliceosome</keyword>
<gene>
    <name evidence="5" type="ORF">MAPG_00052</name>
</gene>
<dbReference type="EnsemblFungi" id="MAPG_00052T0">
    <property type="protein sequence ID" value="MAPG_00052T0"/>
    <property type="gene ID" value="MAPG_00052"/>
</dbReference>
<dbReference type="InterPro" id="IPR045071">
    <property type="entry name" value="BBP-like"/>
</dbReference>
<proteinExistence type="inferred from homology"/>
<keyword evidence="2" id="KW-0508">mRNA splicing</keyword>
<dbReference type="GO" id="GO:0008270">
    <property type="term" value="F:zinc ion binding"/>
    <property type="evidence" value="ECO:0007669"/>
    <property type="project" value="UniProtKB-UniRule"/>
</dbReference>
<sequence length="170" mass="19523">MSRISSIPSIAHLHEPRRGPRTRWGPYSRIASLANRPLAITGPLTDEQKDAYVLCLRIDEIQHQLQQEAEEVALSSRPRSLSPPPEYDAAGRRTNTREQRRRSRLEREHRGLEETALETVPGYRPPRSYRHWHSRNSTILREKIYIPVADHPSVNFIGQIPGPRGSTSRP</sequence>
<dbReference type="EMBL" id="GL876966">
    <property type="protein sequence ID" value="KLU80956.1"/>
    <property type="molecule type" value="Genomic_DNA"/>
</dbReference>
<evidence type="ECO:0000313" key="7">
    <source>
        <dbReference type="Proteomes" id="UP000011715"/>
    </source>
</evidence>
<dbReference type="GO" id="GO:0003729">
    <property type="term" value="F:mRNA binding"/>
    <property type="evidence" value="ECO:0007669"/>
    <property type="project" value="TreeGrafter"/>
</dbReference>
<dbReference type="GO" id="GO:0045131">
    <property type="term" value="F:pre-mRNA branch point binding"/>
    <property type="evidence" value="ECO:0007669"/>
    <property type="project" value="UniProtKB-UniRule"/>
</dbReference>
<evidence type="ECO:0000259" key="4">
    <source>
        <dbReference type="Pfam" id="PF16275"/>
    </source>
</evidence>
<accession>A0A0C4DJZ2</accession>
<evidence type="ECO:0000313" key="6">
    <source>
        <dbReference type="EnsemblFungi" id="MAPG_00052T0"/>
    </source>
</evidence>
<reference evidence="6" key="5">
    <citation type="submission" date="2015-06" db="UniProtKB">
        <authorList>
            <consortium name="EnsemblFungi"/>
        </authorList>
    </citation>
    <scope>IDENTIFICATION</scope>
    <source>
        <strain evidence="6">ATCC 64411</strain>
    </source>
</reference>
<dbReference type="eggNOG" id="KOG0119">
    <property type="taxonomic scope" value="Eukaryota"/>
</dbReference>
<organism evidence="6 7">
    <name type="scientific">Magnaporthiopsis poae (strain ATCC 64411 / 73-15)</name>
    <name type="common">Kentucky bluegrass fungus</name>
    <name type="synonym">Magnaporthe poae</name>
    <dbReference type="NCBI Taxonomy" id="644358"/>
    <lineage>
        <taxon>Eukaryota</taxon>
        <taxon>Fungi</taxon>
        <taxon>Dikarya</taxon>
        <taxon>Ascomycota</taxon>
        <taxon>Pezizomycotina</taxon>
        <taxon>Sordariomycetes</taxon>
        <taxon>Sordariomycetidae</taxon>
        <taxon>Magnaporthales</taxon>
        <taxon>Magnaporthaceae</taxon>
        <taxon>Magnaporthiopsis</taxon>
    </lineage>
</organism>
<dbReference type="Proteomes" id="UP000011715">
    <property type="component" value="Unassembled WGS sequence"/>
</dbReference>
<evidence type="ECO:0000313" key="5">
    <source>
        <dbReference type="EMBL" id="KLU80956.1"/>
    </source>
</evidence>
<keyword evidence="2" id="KW-0507">mRNA processing</keyword>
<keyword evidence="2" id="KW-0863">Zinc-finger</keyword>
<feature type="compositionally biased region" description="Basic and acidic residues" evidence="3">
    <location>
        <begin position="89"/>
        <end position="98"/>
    </location>
</feature>
<reference evidence="6" key="4">
    <citation type="journal article" date="2015" name="G3 (Bethesda)">
        <title>Genome sequences of three phytopathogenic species of the Magnaporthaceae family of fungi.</title>
        <authorList>
            <person name="Okagaki L.H."/>
            <person name="Nunes C.C."/>
            <person name="Sailsbery J."/>
            <person name="Clay B."/>
            <person name="Brown D."/>
            <person name="John T."/>
            <person name="Oh Y."/>
            <person name="Young N."/>
            <person name="Fitzgerald M."/>
            <person name="Haas B.J."/>
            <person name="Zeng Q."/>
            <person name="Young S."/>
            <person name="Adiconis X."/>
            <person name="Fan L."/>
            <person name="Levin J.Z."/>
            <person name="Mitchell T.K."/>
            <person name="Okubara P.A."/>
            <person name="Farman M.L."/>
            <person name="Kohn L.M."/>
            <person name="Birren B."/>
            <person name="Ma L.-J."/>
            <person name="Dean R.A."/>
        </authorList>
    </citation>
    <scope>NUCLEOTIDE SEQUENCE</scope>
    <source>
        <strain evidence="6">ATCC 64411 / 73-15</strain>
    </source>
</reference>
<feature type="region of interest" description="Disordered" evidence="3">
    <location>
        <begin position="69"/>
        <end position="111"/>
    </location>
</feature>
<feature type="domain" description="Splicing factor 1 helix-hairpin" evidence="4">
    <location>
        <begin position="21"/>
        <end position="130"/>
    </location>
</feature>
<feature type="region of interest" description="Disordered" evidence="3">
    <location>
        <begin position="1"/>
        <end position="25"/>
    </location>
</feature>
<evidence type="ECO:0000256" key="2">
    <source>
        <dbReference type="RuleBase" id="RU367126"/>
    </source>
</evidence>